<protein>
    <submittedName>
        <fullName evidence="8">Uncharacterized protein</fullName>
    </submittedName>
</protein>
<feature type="coiled-coil region" evidence="4">
    <location>
        <begin position="2179"/>
        <end position="2206"/>
    </location>
</feature>
<keyword evidence="3" id="KW-0811">Translocation</keyword>
<feature type="domain" description="SecA family profile" evidence="7">
    <location>
        <begin position="1248"/>
        <end position="1942"/>
    </location>
</feature>
<dbReference type="Pfam" id="PF07517">
    <property type="entry name" value="SecA_DEAD"/>
    <property type="match status" value="1"/>
</dbReference>
<dbReference type="FunFam" id="3.90.1440.10:FF:000007">
    <property type="entry name" value="Uncharacterized protein"/>
    <property type="match status" value="1"/>
</dbReference>
<dbReference type="GO" id="GO:0006605">
    <property type="term" value="P:protein targeting"/>
    <property type="evidence" value="ECO:0007669"/>
    <property type="project" value="InterPro"/>
</dbReference>
<dbReference type="GO" id="GO:0005524">
    <property type="term" value="F:ATP binding"/>
    <property type="evidence" value="ECO:0007669"/>
    <property type="project" value="InterPro"/>
</dbReference>
<keyword evidence="1" id="KW-0963">Cytoplasm</keyword>
<dbReference type="PANTHER" id="PTHR30612">
    <property type="entry name" value="SECA INNER MEMBRANE COMPONENT OF SEC PROTEIN SECRETION SYSTEM"/>
    <property type="match status" value="1"/>
</dbReference>
<keyword evidence="9" id="KW-1185">Reference proteome</keyword>
<evidence type="ECO:0000259" key="5">
    <source>
        <dbReference type="PROSITE" id="PS51192"/>
    </source>
</evidence>
<proteinExistence type="predicted"/>
<feature type="domain" description="Helicase ATP-binding" evidence="5">
    <location>
        <begin position="1347"/>
        <end position="1491"/>
    </location>
</feature>
<evidence type="ECO:0000259" key="6">
    <source>
        <dbReference type="PROSITE" id="PS51194"/>
    </source>
</evidence>
<dbReference type="GO" id="GO:0016020">
    <property type="term" value="C:membrane"/>
    <property type="evidence" value="ECO:0007669"/>
    <property type="project" value="InterPro"/>
</dbReference>
<dbReference type="PROSITE" id="PS51196">
    <property type="entry name" value="SECA_MOTOR_DEAD"/>
    <property type="match status" value="1"/>
</dbReference>
<dbReference type="InterPro" id="IPR011115">
    <property type="entry name" value="SecA_DEAD"/>
</dbReference>
<dbReference type="Proteomes" id="UP000789390">
    <property type="component" value="Unassembled WGS sequence"/>
</dbReference>
<evidence type="ECO:0000256" key="3">
    <source>
        <dbReference type="ARBA" id="ARBA00023010"/>
    </source>
</evidence>
<feature type="domain" description="Helicase C-terminal" evidence="6">
    <location>
        <begin position="1768"/>
        <end position="1949"/>
    </location>
</feature>
<accession>A0A8J2RF48</accession>
<dbReference type="PROSITE" id="PS51194">
    <property type="entry name" value="HELICASE_CTER"/>
    <property type="match status" value="1"/>
</dbReference>
<dbReference type="GO" id="GO:0017038">
    <property type="term" value="P:protein import"/>
    <property type="evidence" value="ECO:0007669"/>
    <property type="project" value="InterPro"/>
</dbReference>
<evidence type="ECO:0000256" key="2">
    <source>
        <dbReference type="ARBA" id="ARBA00022927"/>
    </source>
</evidence>
<dbReference type="PROSITE" id="PS51192">
    <property type="entry name" value="HELICASE_ATP_BIND_1"/>
    <property type="match status" value="1"/>
</dbReference>
<keyword evidence="2" id="KW-0653">Protein transport</keyword>
<dbReference type="InterPro" id="IPR000185">
    <property type="entry name" value="SecA"/>
</dbReference>
<evidence type="ECO:0000259" key="7">
    <source>
        <dbReference type="PROSITE" id="PS51196"/>
    </source>
</evidence>
<sequence length="2262" mass="262144">MQWCACPMQTETDLSPRFLRTISSSLDVIPISYYYDLTMDGEDDTGGDSQSNSNSIKTIILRTKEDVAKELKEWMKIEISQTLHIEKKSGEPLGTDSDDGGTKKLYDNAIEHIESKLDRPLSCLETTWTERQYVITLLQLWLKKSLGKAFEYLNDEKNDVSQLSTVLSQLNSINSFEDMDTCSIQLNDAESPLFNWFDGDYRYLQLILEQDFDVNEDKNLKEILDKDEFVVHYVKDEKKTGQDIIKQLAEKFSRSSETEQGGTVAAKPEWLQTFLSNTNSIIDDEWTPKLQFLTKQICKKFLLPEIQIQFKEENGKQIISIEGVVIFVSKVIKKMIELKVQHSGVEEIEIIALQSVHIDCDLDNGTWHGINIGMVTDKLIVDDEVNDGSFCWNVSGEKAKNLKRKPDERGESGGNVHVVCNQIINGEKWTIVADGGDGSAKWTKEEFQKSFPSMITDEANIKTVLTTLQEILPKENRSIGRDISPEHTGNFIVRGRLEDDSFITVIFYKGKKTKQTLISIEGGITVVRGGYGGDIAMEFFSNDEINTTPDGVPFTGSKNQTPLTADRYEVYEASGSNGNIGKRAGDVAFIHKNADGKNGEFYGFEKDETIRIELHVEEPKQNDTYVKYEDVKHKKCYAVLKKHSESLYKGSRIVSATKKKSVIRQSLVRHLDQINEWNQLTKNIEMMQSNLKEQQSNNIDEIINEMDNKVRQSHKFMTQQQRQQHQTLEKVQYVKPAKDSSPHSVDKPEIIGRRPVYYPTPTNKEIENIFCLDVLPTEDGNDSLLHCLFGQVNSNGKYECIDTERLCKQIAKYIREKCCDWETYNAVIMFVLRVKDDERFPIAKTEGKKLIDFIMEKHPQLKGTETEMSRWLNQNDDVENEPTKIIDKWKSIWKRNPQIIKYLKEDKNCGKFKILKEECAKYIESFFGFRSTALGLFELGTLLANMFKLTIHVFKEHVSSSYFQHIETHKVDSNDDSRREEHFILYEDFFTLKENDNKNEMNFEKLKKWISENQEITNKNCIDKFNPKCNKSPDKLSQLVLDWIKPNMDIDEVKQLEKAISLLAKWVDYYNSRNVSPFFYLTIVGKCPQPQELELDFLVLEMETRLNKPDSEMPLTTRENWRKSVRDSLKTHDQALLSLLTQIVMKTRENDFLFSFDLEKLLRMLNVLKQLEIDWSFLDKKDIDSLSIINLFYKNRGTFWWEKVDKWLTNKTNNRLIEENQPEYVNLLLELEYKNQQKLLQDFTNNSAEAIGCLVRTTRGQKCKRETRTVEDIFKEMNRKDIETNLYRTKDEEMGAVYKIRGEIKNLICDRQIKNTTPLADFLCVFDYAVELIMGFELRDTQRVALMTLLERGEKTLAQVKTGEGKSIIVAGLAIGHALMYKENSTVDVITSNDILAIRDSSLSVAEGGLKELYEFFNVTVANNCSQSIDERKRAYNKDIVYGQLANFQRDYLLDTFYNRNIRGDRPMNFVIIDEADCMLLDRGNDVLYLSHDIPGMEMLESLYVFIWEKIQKIQTVIIGDEELELIKSAILYDLHGQIKREDLKNIQNNLLGQEESALERTALWDHLIREKVIDPKGRLLIHDVNEITENKMNYSVNIGLDSKLKFYFRKIAERERRIRIPNHLSDFVDRNLDTWLDNARRALQLKQDEDYVIDCDRSDTSPDFNLQVIVIDPETGTDQFNSQWDGALHQFLQLKEGCKLTMQSLKAIFISNAKYINFYVYLVGVSGTLGSRTGKIFLKNTYKCDCFTIPTAFPKIFLLKPAKLLKTKESWLTAITKETQRTIVKENRSIVIFCQSIKQVNQVHQHLKSKIPDIIKDPNNKRIHRYTRDYEKFQFEKEPGLDIGNVIVTTNLAGRGTDIKLSETLKANGGLHICLTYFPENERVEEQAMGRAARKGEPGSGILILWEPQIGKDSRADEEWGAEKIFVMKEERAWKEKQRISQIEKDFKHTESFNSDRNVLAEKSVMEQVEKLKKEKTIENEMIQLLDDKALLKFIQGNKLDKWALWLDESDYNFKYFNLNPFFQFENSISADFFTSSTPARKIAIFKCLATTKNKGTRQIDQKEKAKNILNELIHSPENVFYPAAFYYYAFVRLKEGNLDKNGKEEFIRSLRSAETILSEHIDMQISFSLNHQSDKKLADPSFCDVDGYREQKENNIKILQCFISSIQSLLGAHYLTASDIEEKLAELKNKKENAQKSKELIKTQTYMKADKLFKWLMKSKYIECKVNDPDTVPNYNDVIQEIANEYDVKRSTLEKKLSTI</sequence>
<keyword evidence="4" id="KW-0175">Coiled coil</keyword>
<dbReference type="SMART" id="SM00957">
    <property type="entry name" value="SecA_DEAD"/>
    <property type="match status" value="1"/>
</dbReference>
<dbReference type="InterPro" id="IPR014001">
    <property type="entry name" value="Helicase_ATP-bd"/>
</dbReference>
<feature type="coiled-coil region" evidence="4">
    <location>
        <begin position="677"/>
        <end position="712"/>
    </location>
</feature>
<dbReference type="GO" id="GO:0006886">
    <property type="term" value="P:intracellular protein transport"/>
    <property type="evidence" value="ECO:0007669"/>
    <property type="project" value="InterPro"/>
</dbReference>
<dbReference type="OrthoDB" id="10067052at2759"/>
<dbReference type="Gene3D" id="3.90.1440.10">
    <property type="entry name" value="SecA, preprotein cross-linking domain"/>
    <property type="match status" value="1"/>
</dbReference>
<organism evidence="8 9">
    <name type="scientific">Daphnia galeata</name>
    <dbReference type="NCBI Taxonomy" id="27404"/>
    <lineage>
        <taxon>Eukaryota</taxon>
        <taxon>Metazoa</taxon>
        <taxon>Ecdysozoa</taxon>
        <taxon>Arthropoda</taxon>
        <taxon>Crustacea</taxon>
        <taxon>Branchiopoda</taxon>
        <taxon>Diplostraca</taxon>
        <taxon>Cladocera</taxon>
        <taxon>Anomopoda</taxon>
        <taxon>Daphniidae</taxon>
        <taxon>Daphnia</taxon>
    </lineage>
</organism>
<dbReference type="InterPro" id="IPR027417">
    <property type="entry name" value="P-loop_NTPase"/>
</dbReference>
<dbReference type="InterPro" id="IPR014018">
    <property type="entry name" value="SecA_motor_DEAD"/>
</dbReference>
<dbReference type="InterPro" id="IPR001650">
    <property type="entry name" value="Helicase_C-like"/>
</dbReference>
<comment type="caution">
    <text evidence="8">The sequence shown here is derived from an EMBL/GenBank/DDBJ whole genome shotgun (WGS) entry which is preliminary data.</text>
</comment>
<evidence type="ECO:0000313" key="9">
    <source>
        <dbReference type="Proteomes" id="UP000789390"/>
    </source>
</evidence>
<reference evidence="8" key="1">
    <citation type="submission" date="2021-11" db="EMBL/GenBank/DDBJ databases">
        <authorList>
            <person name="Schell T."/>
        </authorList>
    </citation>
    <scope>NUCLEOTIDE SEQUENCE</scope>
    <source>
        <strain evidence="8">M5</strain>
    </source>
</reference>
<keyword evidence="2" id="KW-0813">Transport</keyword>
<dbReference type="Gene3D" id="3.40.50.300">
    <property type="entry name" value="P-loop containing nucleotide triphosphate hydrolases"/>
    <property type="match status" value="2"/>
</dbReference>
<evidence type="ECO:0000256" key="4">
    <source>
        <dbReference type="SAM" id="Coils"/>
    </source>
</evidence>
<dbReference type="Pfam" id="PF00271">
    <property type="entry name" value="Helicase_C"/>
    <property type="match status" value="1"/>
</dbReference>
<dbReference type="SUPFAM" id="SSF52540">
    <property type="entry name" value="P-loop containing nucleoside triphosphate hydrolases"/>
    <property type="match status" value="2"/>
</dbReference>
<name>A0A8J2RF48_9CRUS</name>
<dbReference type="EMBL" id="CAKKLH010000108">
    <property type="protein sequence ID" value="CAH0103296.1"/>
    <property type="molecule type" value="Genomic_DNA"/>
</dbReference>
<gene>
    <name evidence="8" type="ORF">DGAL_LOCUS5857</name>
</gene>
<evidence type="ECO:0000256" key="1">
    <source>
        <dbReference type="ARBA" id="ARBA00022490"/>
    </source>
</evidence>
<evidence type="ECO:0000313" key="8">
    <source>
        <dbReference type="EMBL" id="CAH0103296.1"/>
    </source>
</evidence>
<dbReference type="PANTHER" id="PTHR30612:SF0">
    <property type="entry name" value="CHLOROPLAST PROTEIN-TRANSPORTING ATPASE"/>
    <property type="match status" value="1"/>
</dbReference>